<evidence type="ECO:0000259" key="6">
    <source>
        <dbReference type="Pfam" id="PF13860"/>
    </source>
</evidence>
<dbReference type="Pfam" id="PF03963">
    <property type="entry name" value="FlgD"/>
    <property type="match status" value="1"/>
</dbReference>
<protein>
    <recommendedName>
        <fullName evidence="2 5">Basal-body rod modification protein FlgD</fullName>
    </recommendedName>
</protein>
<dbReference type="InterPro" id="IPR025965">
    <property type="entry name" value="FlgD/Vpr_Ig-like"/>
</dbReference>
<evidence type="ECO:0000313" key="8">
    <source>
        <dbReference type="Proteomes" id="UP000576152"/>
    </source>
</evidence>
<feature type="domain" description="FlgD/Vpr Ig-like" evidence="6">
    <location>
        <begin position="107"/>
        <end position="171"/>
    </location>
</feature>
<evidence type="ECO:0000256" key="3">
    <source>
        <dbReference type="ARBA" id="ARBA00022795"/>
    </source>
</evidence>
<accession>A0ABR6HLD1</accession>
<evidence type="ECO:0000256" key="1">
    <source>
        <dbReference type="ARBA" id="ARBA00010577"/>
    </source>
</evidence>
<keyword evidence="3 5" id="KW-1005">Bacterial flagellum biogenesis</keyword>
<keyword evidence="7" id="KW-0282">Flagellum</keyword>
<evidence type="ECO:0000256" key="2">
    <source>
        <dbReference type="ARBA" id="ARBA00016013"/>
    </source>
</evidence>
<keyword evidence="7" id="KW-0969">Cilium</keyword>
<evidence type="ECO:0000256" key="5">
    <source>
        <dbReference type="RuleBase" id="RU362076"/>
    </source>
</evidence>
<comment type="function">
    <text evidence="4 5">Required for flagellar hook formation. May act as a scaffolding protein.</text>
</comment>
<dbReference type="Pfam" id="PF13860">
    <property type="entry name" value="FlgD_ig"/>
    <property type="match status" value="1"/>
</dbReference>
<organism evidence="7 8">
    <name type="scientific">Limimaricola variabilis</name>
    <dbReference type="NCBI Taxonomy" id="1492771"/>
    <lineage>
        <taxon>Bacteria</taxon>
        <taxon>Pseudomonadati</taxon>
        <taxon>Pseudomonadota</taxon>
        <taxon>Alphaproteobacteria</taxon>
        <taxon>Rhodobacterales</taxon>
        <taxon>Paracoccaceae</taxon>
        <taxon>Limimaricola</taxon>
    </lineage>
</organism>
<dbReference type="InterPro" id="IPR005648">
    <property type="entry name" value="FlgD"/>
</dbReference>
<comment type="caution">
    <text evidence="7">The sequence shown here is derived from an EMBL/GenBank/DDBJ whole genome shotgun (WGS) entry which is preliminary data.</text>
</comment>
<keyword evidence="7" id="KW-0966">Cell projection</keyword>
<keyword evidence="8" id="KW-1185">Reference proteome</keyword>
<proteinExistence type="inferred from homology"/>
<evidence type="ECO:0000313" key="7">
    <source>
        <dbReference type="EMBL" id="MBB3711348.1"/>
    </source>
</evidence>
<gene>
    <name evidence="7" type="ORF">FHS00_000910</name>
</gene>
<dbReference type="RefSeq" id="WP_183470292.1">
    <property type="nucleotide sequence ID" value="NZ_JACIBX010000002.1"/>
</dbReference>
<dbReference type="EMBL" id="JACIBX010000002">
    <property type="protein sequence ID" value="MBB3711348.1"/>
    <property type="molecule type" value="Genomic_DNA"/>
</dbReference>
<evidence type="ECO:0000256" key="4">
    <source>
        <dbReference type="ARBA" id="ARBA00024746"/>
    </source>
</evidence>
<reference evidence="7 8" key="1">
    <citation type="submission" date="2020-08" db="EMBL/GenBank/DDBJ databases">
        <title>Genomic Encyclopedia of Type Strains, Phase III (KMG-III): the genomes of soil and plant-associated and newly described type strains.</title>
        <authorList>
            <person name="Whitman W."/>
        </authorList>
    </citation>
    <scope>NUCLEOTIDE SEQUENCE [LARGE SCALE GENOMIC DNA]</scope>
    <source>
        <strain evidence="7 8">CECT 8572</strain>
    </source>
</reference>
<name>A0ABR6HLD1_9RHOB</name>
<sequence length="221" mass="22709">MSLISDAVAGAIQPAAHASSPASTATASDFDMFLKMLTAQIRNQDPLEPMESADYAVQLATFSGVEQQVKTNDLLAALATGSGAGGLADIAGWVGREARAPMPAWFDGAPVPLGFETRPGAEAGEIVVSDAQDVEVARHAVAAGAQDLDWAGTTAEGRPLPPGAYRFEIVSLAAGEEIGRDTIETYGRVREVRLGPDGPVLVAEAGVEVPVSAVTALREAG</sequence>
<comment type="similarity">
    <text evidence="1 5">Belongs to the FlgD family.</text>
</comment>
<dbReference type="Proteomes" id="UP000576152">
    <property type="component" value="Unassembled WGS sequence"/>
</dbReference>